<protein>
    <submittedName>
        <fullName evidence="1">Uncharacterized protein</fullName>
    </submittedName>
</protein>
<accession>A0A836BVC9</accession>
<reference evidence="1" key="1">
    <citation type="journal article" date="2020" name="bioRxiv">
        <title>Comparative genomics of Chlamydomonas.</title>
        <authorList>
            <person name="Craig R.J."/>
            <person name="Hasan A.R."/>
            <person name="Ness R.W."/>
            <person name="Keightley P.D."/>
        </authorList>
    </citation>
    <scope>NUCLEOTIDE SEQUENCE</scope>
    <source>
        <strain evidence="1">CCAP 11/70</strain>
    </source>
</reference>
<sequence length="68" mass="7079">MAAVAVGKALADSEDLIDADVRAQQAGAELRSASQSGGRTRLRAEDVIAAQEAEQQQQQQGAQDAAKK</sequence>
<evidence type="ECO:0000313" key="2">
    <source>
        <dbReference type="Proteomes" id="UP000612055"/>
    </source>
</evidence>
<dbReference type="Proteomes" id="UP000612055">
    <property type="component" value="Unassembled WGS sequence"/>
</dbReference>
<proteinExistence type="predicted"/>
<name>A0A836BVC9_9CHLO</name>
<evidence type="ECO:0000313" key="1">
    <source>
        <dbReference type="EMBL" id="KAG2490315.1"/>
    </source>
</evidence>
<organism evidence="1 2">
    <name type="scientific">Edaphochlamys debaryana</name>
    <dbReference type="NCBI Taxonomy" id="47281"/>
    <lineage>
        <taxon>Eukaryota</taxon>
        <taxon>Viridiplantae</taxon>
        <taxon>Chlorophyta</taxon>
        <taxon>core chlorophytes</taxon>
        <taxon>Chlorophyceae</taxon>
        <taxon>CS clade</taxon>
        <taxon>Chlamydomonadales</taxon>
        <taxon>Chlamydomonadales incertae sedis</taxon>
        <taxon>Edaphochlamys</taxon>
    </lineage>
</organism>
<dbReference type="AlphaFoldDB" id="A0A836BVC9"/>
<keyword evidence="2" id="KW-1185">Reference proteome</keyword>
<comment type="caution">
    <text evidence="1">The sequence shown here is derived from an EMBL/GenBank/DDBJ whole genome shotgun (WGS) entry which is preliminary data.</text>
</comment>
<gene>
    <name evidence="1" type="ORF">HYH03_011266</name>
</gene>
<dbReference type="EMBL" id="JAEHOE010000063">
    <property type="protein sequence ID" value="KAG2490315.1"/>
    <property type="molecule type" value="Genomic_DNA"/>
</dbReference>